<dbReference type="SUPFAM" id="SSF49464">
    <property type="entry name" value="Carboxypeptidase regulatory domain-like"/>
    <property type="match status" value="1"/>
</dbReference>
<proteinExistence type="predicted"/>
<dbReference type="InterPro" id="IPR016195">
    <property type="entry name" value="Pol/histidinol_Pase-like"/>
</dbReference>
<dbReference type="OrthoDB" id="5525048at2"/>
<feature type="compositionally biased region" description="Polar residues" evidence="1">
    <location>
        <begin position="401"/>
        <end position="411"/>
    </location>
</feature>
<dbReference type="InterPro" id="IPR008969">
    <property type="entry name" value="CarboxyPept-like_regulatory"/>
</dbReference>
<dbReference type="NCBIfam" id="NF038032">
    <property type="entry name" value="CehA_McbA_metalo"/>
    <property type="match status" value="1"/>
</dbReference>
<dbReference type="AlphaFoldDB" id="A0A5B8XUY1"/>
<name>A0A5B8XUY1_9DELT</name>
<dbReference type="Pfam" id="PF13620">
    <property type="entry name" value="CarboxypepD_reg"/>
    <property type="match status" value="1"/>
</dbReference>
<dbReference type="Gene3D" id="2.60.40.1120">
    <property type="entry name" value="Carboxypeptidase-like, regulatory domain"/>
    <property type="match status" value="1"/>
</dbReference>
<dbReference type="KEGG" id="bbae:FRD01_11730"/>
<dbReference type="Proteomes" id="UP000321595">
    <property type="component" value="Chromosome"/>
</dbReference>
<evidence type="ECO:0008006" key="4">
    <source>
        <dbReference type="Google" id="ProtNLM"/>
    </source>
</evidence>
<sequence length="1013" mass="107985">MKRILFIAVLLAACSGDETSENFPPIEELDISIPDLGPEPEDDLGVDLGPSEGRVLIDLESRLRPVEGEASVYQVDNEDQLIGGGAAHGRVGDWVLENEHIRVLIEADDRVMNPCPYGGNILDVSYKDGPSQDDILGEVCLFINATQTLDPDTYEVIETENGAAVLAVTGTIQLGDYLNIPGMVGGFIPGLSLPFDFNKLLGGTLTIYYILHPGELRVEVVTAMRNDSDEEFSAVIAHLLMAGGNGGFFNPYGANRGFGNGGGLTNEAAVSFSGFLSENEGTMFVPEPREHLSASVPRGGTSIYVSGVTAIASGIQTILGTLANRNFKDVEGVITLQPGEQSETTHWQFVGDGNVSTMLDEVYPLLGFETGVVSGKVLDSDGMPRAGARVSAVSETPERTMGQTRTDSEGNYSMRVPVGNYTIRARIPGASAPAPQFVAVDADEELTVPDLELGAPALLKVAITTPDGTPTPGRVTVICQGECPDQASSQEADVTSDSLPANWYRVVYVGMDGLAEIPIPAGAYTVAVTRGFEWTMWPYDARTNGGFPVNLAAGDELVLEAEIAHVMDTSGALSVDFHVHALPSPDSPVPIDHRALNFLAEGVDVIVSTDHDIIADYAPSIAALGAESDLVSIVGVEITTGSTGHYNAFPVPYDAEARRGGALDWGRDRGNDMDPADIIAWARAQSGEQVVQVNHPDGSGYIGGMKADVLRGLSFTDREMIRLDPMDVDPETGDTGIWSEDFTAIEVMNGTSINRFWGVARWWLTMVGRGFTPTATAVTDTHRLYGDLGGSPRTWVFVPEANDEPLSFDEEGFARATNAGAAIGSRGPFMRITARNGAEEEIGLGQTIASGGEPVEVEVELSLPEWMDVTEIEAYINLEDVVTPPGETEEAPLTPTLSVPVVLEETDLEVVATGSSVHRRYTKTVTFSVDADADSYVMIVAKGNGNMAPLAPGQTPFAFANPFYIDHDGGGYDNPPLAELASTPPPARFEQRSVPELTPEVLADAIHHGMCTH</sequence>
<dbReference type="Gene3D" id="3.20.20.140">
    <property type="entry name" value="Metal-dependent hydrolases"/>
    <property type="match status" value="1"/>
</dbReference>
<protein>
    <recommendedName>
        <fullName evidence="4">Polymerase/histidinol phosphatase N-terminal domain-containing protein</fullName>
    </recommendedName>
</protein>
<dbReference type="SUPFAM" id="SSF89550">
    <property type="entry name" value="PHP domain-like"/>
    <property type="match status" value="1"/>
</dbReference>
<evidence type="ECO:0000313" key="3">
    <source>
        <dbReference type="Proteomes" id="UP000321595"/>
    </source>
</evidence>
<dbReference type="EMBL" id="CP042467">
    <property type="protein sequence ID" value="QED27893.1"/>
    <property type="molecule type" value="Genomic_DNA"/>
</dbReference>
<evidence type="ECO:0000313" key="2">
    <source>
        <dbReference type="EMBL" id="QED27893.1"/>
    </source>
</evidence>
<evidence type="ECO:0000256" key="1">
    <source>
        <dbReference type="SAM" id="MobiDB-lite"/>
    </source>
</evidence>
<dbReference type="RefSeq" id="WP_146959839.1">
    <property type="nucleotide sequence ID" value="NZ_CP042467.1"/>
</dbReference>
<feature type="region of interest" description="Disordered" evidence="1">
    <location>
        <begin position="389"/>
        <end position="413"/>
    </location>
</feature>
<accession>A0A5B8XUY1</accession>
<gene>
    <name evidence="2" type="ORF">FRD01_11730</name>
</gene>
<organism evidence="2 3">
    <name type="scientific">Microvenator marinus</name>
    <dbReference type="NCBI Taxonomy" id="2600177"/>
    <lineage>
        <taxon>Bacteria</taxon>
        <taxon>Deltaproteobacteria</taxon>
        <taxon>Bradymonadales</taxon>
        <taxon>Microvenatoraceae</taxon>
        <taxon>Microvenator</taxon>
    </lineage>
</organism>
<keyword evidence="3" id="KW-1185">Reference proteome</keyword>
<reference evidence="2 3" key="1">
    <citation type="submission" date="2019-08" db="EMBL/GenBank/DDBJ databases">
        <authorList>
            <person name="Liang Q."/>
        </authorList>
    </citation>
    <scope>NUCLEOTIDE SEQUENCE [LARGE SCALE GENOMIC DNA]</scope>
    <source>
        <strain evidence="2 3">V1718</strain>
    </source>
</reference>